<dbReference type="AlphaFoldDB" id="A0A9D2Q496"/>
<dbReference type="Proteomes" id="UP000823854">
    <property type="component" value="Unassembled WGS sequence"/>
</dbReference>
<dbReference type="InterPro" id="IPR001017">
    <property type="entry name" value="DH_E1"/>
</dbReference>
<evidence type="ECO:0000256" key="1">
    <source>
        <dbReference type="ARBA" id="ARBA00001964"/>
    </source>
</evidence>
<comment type="cofactor">
    <cofactor evidence="1 4">
        <name>thiamine diphosphate</name>
        <dbReference type="ChEBI" id="CHEBI:58937"/>
    </cofactor>
</comment>
<keyword evidence="7" id="KW-0670">Pyruvate</keyword>
<name>A0A9D2Q496_9MICO</name>
<comment type="similarity">
    <text evidence="4">Belongs to the BCKDHA family.</text>
</comment>
<dbReference type="Gene3D" id="3.40.50.970">
    <property type="match status" value="1"/>
</dbReference>
<dbReference type="GO" id="GO:0003863">
    <property type="term" value="F:branched-chain 2-oxo acid dehydrogenase activity"/>
    <property type="evidence" value="ECO:0007669"/>
    <property type="project" value="UniProtKB-EC"/>
</dbReference>
<dbReference type="PANTHER" id="PTHR43380:SF1">
    <property type="entry name" value="2-OXOISOVALERATE DEHYDROGENASE SUBUNIT ALPHA, MITOCHONDRIAL"/>
    <property type="match status" value="1"/>
</dbReference>
<gene>
    <name evidence="7" type="ORF">H9932_13225</name>
</gene>
<feature type="domain" description="Dehydrogenase E1 component" evidence="6">
    <location>
        <begin position="106"/>
        <end position="369"/>
    </location>
</feature>
<sequence length="426" mass="45766">MSTTMSAGSTRSPRDEHHDPAPSDPAAPRGAAAPHPAAARSAGPRSAAPDPAEPDPAPSHPDLAGAVDQPLQVLAVDGTRRPEAQLDPCLRDVDEAQLAALFLDMSVIRALDDEAVALQRQGELGLWPPLRGQEAAQIGLARALPERDFFFTSYRENGVAWCRGVEPAEMLSVWRGTTLSGWDPFARRMATPQVIIGAQTHHAVGYAMAMAARGQEDIAIACFGDGAMSQGDVSEAMVFAASFRAPVLFFCQNNHYAISEPVALQSTVPLSHRPLGFGIPSLRVDGNDVLAVRAATRLAAERIRSGAGPMFLEAVTYRLGPHTTSDDPTRYRDETELERWRERDPILRLDRHLERLGAPVAQLRTEADERGREAADALRDAVAALPVPAPEALFEHVLTSEHPGLARQREQLTALEASLAPAGSAS</sequence>
<evidence type="ECO:0000256" key="5">
    <source>
        <dbReference type="SAM" id="MobiDB-lite"/>
    </source>
</evidence>
<feature type="compositionally biased region" description="Basic and acidic residues" evidence="5">
    <location>
        <begin position="12"/>
        <end position="21"/>
    </location>
</feature>
<protein>
    <recommendedName>
        <fullName evidence="4">2-oxoisovalerate dehydrogenase subunit alpha</fullName>
        <ecNumber evidence="4">1.2.4.4</ecNumber>
    </recommendedName>
    <alternativeName>
        <fullName evidence="4">Branched-chain alpha-keto acid dehydrogenase E1 component alpha chain</fullName>
    </alternativeName>
</protein>
<evidence type="ECO:0000256" key="3">
    <source>
        <dbReference type="ARBA" id="ARBA00023052"/>
    </source>
</evidence>
<organism evidence="7 8">
    <name type="scientific">Candidatus Brachybacterium intestinipullorum</name>
    <dbReference type="NCBI Taxonomy" id="2838512"/>
    <lineage>
        <taxon>Bacteria</taxon>
        <taxon>Bacillati</taxon>
        <taxon>Actinomycetota</taxon>
        <taxon>Actinomycetes</taxon>
        <taxon>Micrococcales</taxon>
        <taxon>Dermabacteraceae</taxon>
        <taxon>Brachybacterium</taxon>
    </lineage>
</organism>
<dbReference type="InterPro" id="IPR050771">
    <property type="entry name" value="Alpha-ketoacid_DH_E1_comp"/>
</dbReference>
<comment type="catalytic activity">
    <reaction evidence="4">
        <text>N(6)-[(R)-lipoyl]-L-lysyl-[protein] + 3-methyl-2-oxobutanoate + H(+) = N(6)-[(R)-S(8)-2-methylpropanoyldihydrolipoyl]-L-lysyl-[protein] + CO2</text>
        <dbReference type="Rhea" id="RHEA:13457"/>
        <dbReference type="Rhea" id="RHEA-COMP:10474"/>
        <dbReference type="Rhea" id="RHEA-COMP:10497"/>
        <dbReference type="ChEBI" id="CHEBI:11851"/>
        <dbReference type="ChEBI" id="CHEBI:15378"/>
        <dbReference type="ChEBI" id="CHEBI:16526"/>
        <dbReference type="ChEBI" id="CHEBI:83099"/>
        <dbReference type="ChEBI" id="CHEBI:83142"/>
        <dbReference type="EC" id="1.2.4.4"/>
    </reaction>
</comment>
<comment type="function">
    <text evidence="4">The branched-chain alpha-keto dehydrogenase complex catalyzes the overall conversion of alpha-keto acids to acyl-CoA and CO(2). It contains multiple copies of three enzymatic components: branched-chain alpha-keto acid decarboxylase (E1), lipoamide acyltransferase (E2) and lipoamide dehydrogenase (E3).</text>
</comment>
<dbReference type="GO" id="GO:0009083">
    <property type="term" value="P:branched-chain amino acid catabolic process"/>
    <property type="evidence" value="ECO:0007669"/>
    <property type="project" value="TreeGrafter"/>
</dbReference>
<dbReference type="EMBL" id="DWWC01000276">
    <property type="protein sequence ID" value="HJC70620.1"/>
    <property type="molecule type" value="Genomic_DNA"/>
</dbReference>
<feature type="region of interest" description="Disordered" evidence="5">
    <location>
        <begin position="1"/>
        <end position="65"/>
    </location>
</feature>
<dbReference type="InterPro" id="IPR029061">
    <property type="entry name" value="THDP-binding"/>
</dbReference>
<evidence type="ECO:0000313" key="7">
    <source>
        <dbReference type="EMBL" id="HJC70620.1"/>
    </source>
</evidence>
<keyword evidence="2 4" id="KW-0560">Oxidoreductase</keyword>
<feature type="compositionally biased region" description="Polar residues" evidence="5">
    <location>
        <begin position="1"/>
        <end position="11"/>
    </location>
</feature>
<evidence type="ECO:0000259" key="6">
    <source>
        <dbReference type="Pfam" id="PF00676"/>
    </source>
</evidence>
<accession>A0A9D2Q496</accession>
<evidence type="ECO:0000256" key="4">
    <source>
        <dbReference type="RuleBase" id="RU365014"/>
    </source>
</evidence>
<evidence type="ECO:0000313" key="8">
    <source>
        <dbReference type="Proteomes" id="UP000823854"/>
    </source>
</evidence>
<evidence type="ECO:0000256" key="2">
    <source>
        <dbReference type="ARBA" id="ARBA00023002"/>
    </source>
</evidence>
<reference evidence="7" key="2">
    <citation type="submission" date="2021-04" db="EMBL/GenBank/DDBJ databases">
        <authorList>
            <person name="Gilroy R."/>
        </authorList>
    </citation>
    <scope>NUCLEOTIDE SEQUENCE</scope>
    <source>
        <strain evidence="7">CHK130-7132</strain>
    </source>
</reference>
<dbReference type="SUPFAM" id="SSF52518">
    <property type="entry name" value="Thiamin diphosphate-binding fold (THDP-binding)"/>
    <property type="match status" value="1"/>
</dbReference>
<dbReference type="GO" id="GO:0000287">
    <property type="term" value="F:magnesium ion binding"/>
    <property type="evidence" value="ECO:0007669"/>
    <property type="project" value="UniProtKB-ARBA"/>
</dbReference>
<dbReference type="CDD" id="cd02000">
    <property type="entry name" value="TPP_E1_PDC_ADC_BCADC"/>
    <property type="match status" value="1"/>
</dbReference>
<reference evidence="7" key="1">
    <citation type="journal article" date="2021" name="PeerJ">
        <title>Extensive microbial diversity within the chicken gut microbiome revealed by metagenomics and culture.</title>
        <authorList>
            <person name="Gilroy R."/>
            <person name="Ravi A."/>
            <person name="Getino M."/>
            <person name="Pursley I."/>
            <person name="Horton D.L."/>
            <person name="Alikhan N.F."/>
            <person name="Baker D."/>
            <person name="Gharbi K."/>
            <person name="Hall N."/>
            <person name="Watson M."/>
            <person name="Adriaenssens E.M."/>
            <person name="Foster-Nyarko E."/>
            <person name="Jarju S."/>
            <person name="Secka A."/>
            <person name="Antonio M."/>
            <person name="Oren A."/>
            <person name="Chaudhuri R.R."/>
            <person name="La Ragione R."/>
            <person name="Hildebrand F."/>
            <person name="Pallen M.J."/>
        </authorList>
    </citation>
    <scope>NUCLEOTIDE SEQUENCE</scope>
    <source>
        <strain evidence="7">CHK130-7132</strain>
    </source>
</reference>
<feature type="compositionally biased region" description="Low complexity" evidence="5">
    <location>
        <begin position="24"/>
        <end position="50"/>
    </location>
</feature>
<dbReference type="PANTHER" id="PTHR43380">
    <property type="entry name" value="2-OXOISOVALERATE DEHYDROGENASE SUBUNIT ALPHA, MITOCHONDRIAL"/>
    <property type="match status" value="1"/>
</dbReference>
<keyword evidence="3 4" id="KW-0786">Thiamine pyrophosphate</keyword>
<comment type="caution">
    <text evidence="7">The sequence shown here is derived from an EMBL/GenBank/DDBJ whole genome shotgun (WGS) entry which is preliminary data.</text>
</comment>
<dbReference type="Pfam" id="PF00676">
    <property type="entry name" value="E1_dh"/>
    <property type="match status" value="1"/>
</dbReference>
<dbReference type="EC" id="1.2.4.4" evidence="4"/>
<proteinExistence type="inferred from homology"/>